<dbReference type="RefSeq" id="WP_089897456.1">
    <property type="nucleotide sequence ID" value="NZ_FOJG01000002.1"/>
</dbReference>
<gene>
    <name evidence="3" type="ORF">SAMN04488122_4073</name>
</gene>
<dbReference type="Proteomes" id="UP000199310">
    <property type="component" value="Unassembled WGS sequence"/>
</dbReference>
<evidence type="ECO:0000256" key="1">
    <source>
        <dbReference type="SAM" id="SignalP"/>
    </source>
</evidence>
<feature type="signal peptide" evidence="1">
    <location>
        <begin position="1"/>
        <end position="21"/>
    </location>
</feature>
<keyword evidence="4" id="KW-1185">Reference proteome</keyword>
<dbReference type="PANTHER" id="PTHR46825">
    <property type="entry name" value="D-ALANYL-D-ALANINE-CARBOXYPEPTIDASE/ENDOPEPTIDASE AMPH"/>
    <property type="match status" value="1"/>
</dbReference>
<feature type="domain" description="Beta-lactamase-related" evidence="2">
    <location>
        <begin position="43"/>
        <end position="317"/>
    </location>
</feature>
<dbReference type="SUPFAM" id="SSF56601">
    <property type="entry name" value="beta-lactamase/transpeptidase-like"/>
    <property type="match status" value="1"/>
</dbReference>
<evidence type="ECO:0000313" key="3">
    <source>
        <dbReference type="EMBL" id="SEW51017.1"/>
    </source>
</evidence>
<name>A0A1I0S6S5_9BACT</name>
<dbReference type="STRING" id="29529.SAMN04488122_4073"/>
<evidence type="ECO:0000313" key="4">
    <source>
        <dbReference type="Proteomes" id="UP000199310"/>
    </source>
</evidence>
<dbReference type="InterPro" id="IPR001466">
    <property type="entry name" value="Beta-lactam-related"/>
</dbReference>
<dbReference type="EMBL" id="FOJG01000002">
    <property type="protein sequence ID" value="SEW51017.1"/>
    <property type="molecule type" value="Genomic_DNA"/>
</dbReference>
<proteinExistence type="predicted"/>
<keyword evidence="1" id="KW-0732">Signal</keyword>
<sequence length="340" mass="37833">MKIRLYILTGLLALTGSVATAQQAITTRIDSLLNTKNVRAFNGVVLITKQGKTWYAKSQGDANREKKQPLRNNSPFIIMSVTKQMTAVMILQEVEKGHIQLQQTLHTYLPEITDKWADSITIHQLLSHTAGVVWFDEPLAYTPGTKYAYSNFGYSLLKSVLERTTGKTYTQLANALFKKAGMKHSGIAGQLPAVQGFVEDSTGHLQVSHDSIPDWHLGGAGVVSTAADLARWNGLLHGGKLLTDSSYRQMTHVWEHTQHTVYGRMGTGYGIVVADDGRELGHTGYMPQMGFTLVNLYYPATRTSLIVMENVAYQPTDISRAYFFERSLREILLPTVIKQQ</sequence>
<organism evidence="3 4">
    <name type="scientific">Chitinophaga arvensicola</name>
    <dbReference type="NCBI Taxonomy" id="29529"/>
    <lineage>
        <taxon>Bacteria</taxon>
        <taxon>Pseudomonadati</taxon>
        <taxon>Bacteroidota</taxon>
        <taxon>Chitinophagia</taxon>
        <taxon>Chitinophagales</taxon>
        <taxon>Chitinophagaceae</taxon>
        <taxon>Chitinophaga</taxon>
    </lineage>
</organism>
<dbReference type="OrthoDB" id="9793489at2"/>
<dbReference type="Pfam" id="PF00144">
    <property type="entry name" value="Beta-lactamase"/>
    <property type="match status" value="1"/>
</dbReference>
<dbReference type="PANTHER" id="PTHR46825:SF9">
    <property type="entry name" value="BETA-LACTAMASE-RELATED DOMAIN-CONTAINING PROTEIN"/>
    <property type="match status" value="1"/>
</dbReference>
<evidence type="ECO:0000259" key="2">
    <source>
        <dbReference type="Pfam" id="PF00144"/>
    </source>
</evidence>
<accession>A0A1I0S6S5</accession>
<dbReference type="InterPro" id="IPR012338">
    <property type="entry name" value="Beta-lactam/transpept-like"/>
</dbReference>
<dbReference type="InterPro" id="IPR050491">
    <property type="entry name" value="AmpC-like"/>
</dbReference>
<dbReference type="Gene3D" id="3.40.710.10">
    <property type="entry name" value="DD-peptidase/beta-lactamase superfamily"/>
    <property type="match status" value="1"/>
</dbReference>
<reference evidence="4" key="1">
    <citation type="submission" date="2016-10" db="EMBL/GenBank/DDBJ databases">
        <authorList>
            <person name="Varghese N."/>
            <person name="Submissions S."/>
        </authorList>
    </citation>
    <scope>NUCLEOTIDE SEQUENCE [LARGE SCALE GENOMIC DNA]</scope>
    <source>
        <strain evidence="4">DSM 3695</strain>
    </source>
</reference>
<protein>
    <submittedName>
        <fullName evidence="3">CubicO group peptidase, beta-lactamase class C family</fullName>
    </submittedName>
</protein>
<dbReference type="AlphaFoldDB" id="A0A1I0S6S5"/>
<feature type="chain" id="PRO_5011663760" evidence="1">
    <location>
        <begin position="22"/>
        <end position="340"/>
    </location>
</feature>